<dbReference type="AlphaFoldDB" id="A0A448X7R9"/>
<dbReference type="EMBL" id="CAAALY010109593">
    <property type="protein sequence ID" value="VEL30123.1"/>
    <property type="molecule type" value="Genomic_DNA"/>
</dbReference>
<keyword evidence="1" id="KW-1133">Transmembrane helix</keyword>
<protein>
    <submittedName>
        <fullName evidence="2">Uncharacterized protein</fullName>
    </submittedName>
</protein>
<feature type="transmembrane region" description="Helical" evidence="1">
    <location>
        <begin position="30"/>
        <end position="55"/>
    </location>
</feature>
<keyword evidence="1" id="KW-0812">Transmembrane</keyword>
<keyword evidence="3" id="KW-1185">Reference proteome</keyword>
<proteinExistence type="predicted"/>
<comment type="caution">
    <text evidence="2">The sequence shown here is derived from an EMBL/GenBank/DDBJ whole genome shotgun (WGS) entry which is preliminary data.</text>
</comment>
<organism evidence="2 3">
    <name type="scientific">Protopolystoma xenopodis</name>
    <dbReference type="NCBI Taxonomy" id="117903"/>
    <lineage>
        <taxon>Eukaryota</taxon>
        <taxon>Metazoa</taxon>
        <taxon>Spiralia</taxon>
        <taxon>Lophotrochozoa</taxon>
        <taxon>Platyhelminthes</taxon>
        <taxon>Monogenea</taxon>
        <taxon>Polyopisthocotylea</taxon>
        <taxon>Polystomatidea</taxon>
        <taxon>Polystomatidae</taxon>
        <taxon>Protopolystoma</taxon>
    </lineage>
</organism>
<sequence>MAGGLVHLSFGIKMMIDLLAHPPITSKFRLLIASVSLPLLAVLVIMAPVLPYCLCRARRICVYRLGSNYWPWLESVVLSVYFVLD</sequence>
<evidence type="ECO:0000313" key="2">
    <source>
        <dbReference type="EMBL" id="VEL30123.1"/>
    </source>
</evidence>
<gene>
    <name evidence="2" type="ORF">PXEA_LOCUS23563</name>
</gene>
<keyword evidence="1" id="KW-0472">Membrane</keyword>
<accession>A0A448X7R9</accession>
<evidence type="ECO:0000313" key="3">
    <source>
        <dbReference type="Proteomes" id="UP000784294"/>
    </source>
</evidence>
<dbReference type="Proteomes" id="UP000784294">
    <property type="component" value="Unassembled WGS sequence"/>
</dbReference>
<name>A0A448X7R9_9PLAT</name>
<evidence type="ECO:0000256" key="1">
    <source>
        <dbReference type="SAM" id="Phobius"/>
    </source>
</evidence>
<reference evidence="2" key="1">
    <citation type="submission" date="2018-11" db="EMBL/GenBank/DDBJ databases">
        <authorList>
            <consortium name="Pathogen Informatics"/>
        </authorList>
    </citation>
    <scope>NUCLEOTIDE SEQUENCE</scope>
</reference>